<dbReference type="Pfam" id="PF00584">
    <property type="entry name" value="SecE"/>
    <property type="match status" value="1"/>
</dbReference>
<evidence type="ECO:0000256" key="1">
    <source>
        <dbReference type="ARBA" id="ARBA00004370"/>
    </source>
</evidence>
<evidence type="ECO:0000313" key="10">
    <source>
        <dbReference type="EMBL" id="PIR84861.1"/>
    </source>
</evidence>
<comment type="function">
    <text evidence="9">Essential subunit of the Sec protein translocation channel SecYEG. Clamps together the 2 halves of SecY. May contact the channel plug during translocation.</text>
</comment>
<gene>
    <name evidence="9 10" type="primary">secE</name>
    <name evidence="10" type="ORF">COU16_00540</name>
</gene>
<keyword evidence="6 9" id="KW-1133">Transmembrane helix</keyword>
<dbReference type="GO" id="GO:0065002">
    <property type="term" value="P:intracellular protein transmembrane transport"/>
    <property type="evidence" value="ECO:0007669"/>
    <property type="project" value="UniProtKB-UniRule"/>
</dbReference>
<evidence type="ECO:0000256" key="5">
    <source>
        <dbReference type="ARBA" id="ARBA00022927"/>
    </source>
</evidence>
<dbReference type="InterPro" id="IPR001901">
    <property type="entry name" value="Translocase_SecE/Sec61-g"/>
</dbReference>
<comment type="similarity">
    <text evidence="9">Belongs to the SecE/SEC61-gamma family.</text>
</comment>
<feature type="transmembrane region" description="Helical" evidence="9">
    <location>
        <begin position="26"/>
        <end position="51"/>
    </location>
</feature>
<accession>A0A2H0UEP5</accession>
<dbReference type="InterPro" id="IPR005807">
    <property type="entry name" value="SecE_bac"/>
</dbReference>
<reference evidence="11" key="1">
    <citation type="submission" date="2017-09" db="EMBL/GenBank/DDBJ databases">
        <title>Depth-based differentiation of microbial function through sediment-hosted aquifers and enrichment of novel symbionts in the deep terrestrial subsurface.</title>
        <authorList>
            <person name="Probst A.J."/>
            <person name="Ladd B."/>
            <person name="Jarett J.K."/>
            <person name="Geller-Mcgrath D.E."/>
            <person name="Sieber C.M.K."/>
            <person name="Emerson J.B."/>
            <person name="Anantharaman K."/>
            <person name="Thomas B.C."/>
            <person name="Malmstrom R."/>
            <person name="Stieglmeier M."/>
            <person name="Klingl A."/>
            <person name="Woyke T."/>
            <person name="Ryan C.M."/>
            <person name="Banfield J.F."/>
        </authorList>
    </citation>
    <scope>NUCLEOTIDE SEQUENCE [LARGE SCALE GENOMIC DNA]</scope>
</reference>
<keyword evidence="2 9" id="KW-0813">Transport</keyword>
<keyword evidence="8 9" id="KW-0472">Membrane</keyword>
<evidence type="ECO:0000256" key="7">
    <source>
        <dbReference type="ARBA" id="ARBA00023010"/>
    </source>
</evidence>
<dbReference type="PANTHER" id="PTHR33910:SF1">
    <property type="entry name" value="PROTEIN TRANSLOCASE SUBUNIT SECE"/>
    <property type="match status" value="1"/>
</dbReference>
<dbReference type="AlphaFoldDB" id="A0A2H0UEP5"/>
<evidence type="ECO:0000256" key="2">
    <source>
        <dbReference type="ARBA" id="ARBA00022448"/>
    </source>
</evidence>
<evidence type="ECO:0000313" key="11">
    <source>
        <dbReference type="Proteomes" id="UP000229344"/>
    </source>
</evidence>
<evidence type="ECO:0000256" key="8">
    <source>
        <dbReference type="ARBA" id="ARBA00023136"/>
    </source>
</evidence>
<dbReference type="Gene3D" id="1.20.5.1030">
    <property type="entry name" value="Preprotein translocase secy subunit"/>
    <property type="match status" value="1"/>
</dbReference>
<comment type="subunit">
    <text evidence="9">Component of the Sec protein translocase complex. Heterotrimer consisting of SecY, SecE and SecG subunits. The heterotrimers can form oligomers, although 1 heterotrimer is thought to be able to translocate proteins. Interacts with the ribosome. Interacts with SecDF, and other proteins may be involved. Interacts with SecA.</text>
</comment>
<comment type="subcellular location">
    <subcellularLocation>
        <location evidence="9">Cell membrane</location>
        <topology evidence="9">Single-pass membrane protein</topology>
    </subcellularLocation>
    <subcellularLocation>
        <location evidence="1">Membrane</location>
    </subcellularLocation>
</comment>
<evidence type="ECO:0000256" key="4">
    <source>
        <dbReference type="ARBA" id="ARBA00022692"/>
    </source>
</evidence>
<proteinExistence type="inferred from homology"/>
<dbReference type="InterPro" id="IPR038379">
    <property type="entry name" value="SecE_sf"/>
</dbReference>
<dbReference type="GO" id="GO:0008320">
    <property type="term" value="F:protein transmembrane transporter activity"/>
    <property type="evidence" value="ECO:0007669"/>
    <property type="project" value="UniProtKB-UniRule"/>
</dbReference>
<dbReference type="HAMAP" id="MF_00422">
    <property type="entry name" value="SecE"/>
    <property type="match status" value="1"/>
</dbReference>
<dbReference type="Proteomes" id="UP000229344">
    <property type="component" value="Unassembled WGS sequence"/>
</dbReference>
<evidence type="ECO:0000256" key="6">
    <source>
        <dbReference type="ARBA" id="ARBA00022989"/>
    </source>
</evidence>
<dbReference type="GO" id="GO:0006605">
    <property type="term" value="P:protein targeting"/>
    <property type="evidence" value="ECO:0007669"/>
    <property type="project" value="UniProtKB-UniRule"/>
</dbReference>
<protein>
    <recommendedName>
        <fullName evidence="9">Protein translocase subunit SecE</fullName>
    </recommendedName>
</protein>
<keyword evidence="4 9" id="KW-0812">Transmembrane</keyword>
<dbReference type="NCBIfam" id="TIGR00964">
    <property type="entry name" value="secE_bact"/>
    <property type="match status" value="1"/>
</dbReference>
<sequence length="60" mass="6813">MNRFINYLRDTKGELKHVSWPSREQAIVYTVLVIAISVAVALFIAAFDFLFGEGLNLLIK</sequence>
<dbReference type="PANTHER" id="PTHR33910">
    <property type="entry name" value="PROTEIN TRANSLOCASE SUBUNIT SECE"/>
    <property type="match status" value="1"/>
</dbReference>
<dbReference type="EMBL" id="PFBI01000003">
    <property type="protein sequence ID" value="PIR84861.1"/>
    <property type="molecule type" value="Genomic_DNA"/>
</dbReference>
<evidence type="ECO:0000256" key="9">
    <source>
        <dbReference type="HAMAP-Rule" id="MF_00422"/>
    </source>
</evidence>
<comment type="caution">
    <text evidence="10">The sequence shown here is derived from an EMBL/GenBank/DDBJ whole genome shotgun (WGS) entry which is preliminary data.</text>
</comment>
<name>A0A2H0UEP5_9BACT</name>
<dbReference type="GO" id="GO:0005886">
    <property type="term" value="C:plasma membrane"/>
    <property type="evidence" value="ECO:0007669"/>
    <property type="project" value="UniProtKB-SubCell"/>
</dbReference>
<dbReference type="GO" id="GO:0043952">
    <property type="term" value="P:protein transport by the Sec complex"/>
    <property type="evidence" value="ECO:0007669"/>
    <property type="project" value="UniProtKB-UniRule"/>
</dbReference>
<keyword evidence="7 9" id="KW-0811">Translocation</keyword>
<keyword evidence="5 9" id="KW-0653">Protein transport</keyword>
<keyword evidence="3 9" id="KW-1003">Cell membrane</keyword>
<organism evidence="10 11">
    <name type="scientific">Candidatus Kaiserbacteria bacterium CG10_big_fil_rev_8_21_14_0_10_47_16</name>
    <dbReference type="NCBI Taxonomy" id="1974608"/>
    <lineage>
        <taxon>Bacteria</taxon>
        <taxon>Candidatus Kaiseribacteriota</taxon>
    </lineage>
</organism>
<evidence type="ECO:0000256" key="3">
    <source>
        <dbReference type="ARBA" id="ARBA00022475"/>
    </source>
</evidence>
<dbReference type="GO" id="GO:0009306">
    <property type="term" value="P:protein secretion"/>
    <property type="evidence" value="ECO:0007669"/>
    <property type="project" value="UniProtKB-UniRule"/>
</dbReference>